<name>A0A127JVA9_9BURK</name>
<evidence type="ECO:0000313" key="2">
    <source>
        <dbReference type="Proteomes" id="UP000070433"/>
    </source>
</evidence>
<keyword evidence="2" id="KW-1185">Reference proteome</keyword>
<dbReference type="Proteomes" id="UP000070433">
    <property type="component" value="Chromosome"/>
</dbReference>
<evidence type="ECO:0000313" key="1">
    <source>
        <dbReference type="EMBL" id="AMO23823.1"/>
    </source>
</evidence>
<proteinExistence type="predicted"/>
<reference evidence="1 2" key="1">
    <citation type="journal article" date="2014" name="Int. J. Syst. Evol. Microbiol.">
        <title>Ramlibacter solisilvae sp. nov., isolated from forest soil, and emended description of the genus Ramlibacter.</title>
        <authorList>
            <person name="Lee H.J."/>
            <person name="Lee S.H."/>
            <person name="Lee S.S."/>
            <person name="Lee J.S."/>
            <person name="Kim Y."/>
            <person name="Kim S.C."/>
            <person name="Jeon C.O."/>
        </authorList>
    </citation>
    <scope>NUCLEOTIDE SEQUENCE [LARGE SCALE GENOMIC DNA]</scope>
    <source>
        <strain evidence="1 2">5-10</strain>
    </source>
</reference>
<accession>A0A127JVA9</accession>
<gene>
    <name evidence="1" type="ORF">UC35_14235</name>
</gene>
<protein>
    <submittedName>
        <fullName evidence="1">Uncharacterized protein</fullName>
    </submittedName>
</protein>
<organism evidence="1 2">
    <name type="scientific">Ramlibacter tataouinensis</name>
    <dbReference type="NCBI Taxonomy" id="94132"/>
    <lineage>
        <taxon>Bacteria</taxon>
        <taxon>Pseudomonadati</taxon>
        <taxon>Pseudomonadota</taxon>
        <taxon>Betaproteobacteria</taxon>
        <taxon>Burkholderiales</taxon>
        <taxon>Comamonadaceae</taxon>
        <taxon>Ramlibacter</taxon>
    </lineage>
</organism>
<sequence length="107" mass="11501">MLMLSVLMLAGCAGLDDRSHGSWLDSVGRPPARADIGADAAKELGAQIQQLRAQAEAIRISMAHEGDRVRRVDYLKQLEALGDQLRPLEQALRQSGISTPVKSPAQG</sequence>
<dbReference type="EMBL" id="CP010951">
    <property type="protein sequence ID" value="AMO23823.1"/>
    <property type="molecule type" value="Genomic_DNA"/>
</dbReference>
<dbReference type="AlphaFoldDB" id="A0A127JVA9"/>